<comment type="subcellular location">
    <subcellularLocation>
        <location evidence="1">Cell membrane</location>
        <topology evidence="1">Multi-pass membrane protein</topology>
    </subcellularLocation>
</comment>
<feature type="region of interest" description="Disordered" evidence="6">
    <location>
        <begin position="25"/>
        <end position="48"/>
    </location>
</feature>
<keyword evidence="3 7" id="KW-0812">Transmembrane</keyword>
<feature type="transmembrane region" description="Helical" evidence="7">
    <location>
        <begin position="418"/>
        <end position="451"/>
    </location>
</feature>
<evidence type="ECO:0000256" key="4">
    <source>
        <dbReference type="ARBA" id="ARBA00022989"/>
    </source>
</evidence>
<evidence type="ECO:0000259" key="8">
    <source>
        <dbReference type="Pfam" id="PF00482"/>
    </source>
</evidence>
<dbReference type="Pfam" id="PF00482">
    <property type="entry name" value="T2SSF"/>
    <property type="match status" value="2"/>
</dbReference>
<dbReference type="EMBL" id="CP097463">
    <property type="protein sequence ID" value="WAX59180.1"/>
    <property type="molecule type" value="Genomic_DNA"/>
</dbReference>
<accession>A0ABY7K4T2</accession>
<feature type="domain" description="Type II secretion system protein GspF" evidence="8">
    <location>
        <begin position="317"/>
        <end position="438"/>
    </location>
</feature>
<evidence type="ECO:0000256" key="6">
    <source>
        <dbReference type="SAM" id="MobiDB-lite"/>
    </source>
</evidence>
<dbReference type="InterPro" id="IPR018076">
    <property type="entry name" value="T2SS_GspF_dom"/>
</dbReference>
<gene>
    <name evidence="9" type="ORF">M6B22_10560</name>
</gene>
<evidence type="ECO:0000256" key="7">
    <source>
        <dbReference type="SAM" id="Phobius"/>
    </source>
</evidence>
<evidence type="ECO:0000256" key="1">
    <source>
        <dbReference type="ARBA" id="ARBA00004651"/>
    </source>
</evidence>
<proteinExistence type="predicted"/>
<evidence type="ECO:0000313" key="9">
    <source>
        <dbReference type="EMBL" id="WAX59180.1"/>
    </source>
</evidence>
<dbReference type="Proteomes" id="UP001164693">
    <property type="component" value="Chromosome"/>
</dbReference>
<evidence type="ECO:0000256" key="2">
    <source>
        <dbReference type="ARBA" id="ARBA00022475"/>
    </source>
</evidence>
<organism evidence="9 10">
    <name type="scientific">Jatrophihabitans cynanchi</name>
    <dbReference type="NCBI Taxonomy" id="2944128"/>
    <lineage>
        <taxon>Bacteria</taxon>
        <taxon>Bacillati</taxon>
        <taxon>Actinomycetota</taxon>
        <taxon>Actinomycetes</taxon>
        <taxon>Jatrophihabitantales</taxon>
        <taxon>Jatrophihabitantaceae</taxon>
        <taxon>Jatrophihabitans</taxon>
    </lineage>
</organism>
<dbReference type="RefSeq" id="WP_269445721.1">
    <property type="nucleotide sequence ID" value="NZ_CP097463.1"/>
</dbReference>
<feature type="transmembrane region" description="Helical" evidence="7">
    <location>
        <begin position="73"/>
        <end position="103"/>
    </location>
</feature>
<keyword evidence="10" id="KW-1185">Reference proteome</keyword>
<keyword evidence="4 7" id="KW-1133">Transmembrane helix</keyword>
<evidence type="ECO:0000256" key="3">
    <source>
        <dbReference type="ARBA" id="ARBA00022692"/>
    </source>
</evidence>
<evidence type="ECO:0000313" key="10">
    <source>
        <dbReference type="Proteomes" id="UP001164693"/>
    </source>
</evidence>
<keyword evidence="2" id="KW-1003">Cell membrane</keyword>
<feature type="transmembrane region" description="Helical" evidence="7">
    <location>
        <begin position="229"/>
        <end position="248"/>
    </location>
</feature>
<protein>
    <submittedName>
        <fullName evidence="9">Type II secretion system F family protein</fullName>
    </submittedName>
</protein>
<sequence length="455" mass="46331">MQGIQARVRGRVRARRLLARHAATAERRGRLSNMSGGAGAPRRAPVNRSGRTAIARRTVARAARALGTRRPRVALTLVVSTLVALAGGGALGVAAGAMLWCVARLGADAAVRRTTRLRERSVDLAVRAVLAEIEAGAGAAAALQAAAEAAPGLSGPCRAAARAARAGGDLSTELDRTPDLHALAHAWRVADSSGAPLTDTLAGLCADLSASTERGQAVRAALAGPRSTAVLLGLLPILGLVLGSGMGARPVHVLLATTGGHAIWCVGVVLDVLGLVWTNRLLRGADAEPSGESRVRRAGARLFGTRLPPDGRLPFALDLTAAALRCGRDVANALRLAAPVLAPAAAAQWRRVAGLIALGADPDQAWTSVGEDADLAPVAVAARRSAKSGARLAAAFSRLARDLRAEQRSAALARANRAGVLAMAPLGLCFLPAFVCIGIVPTIVGIASGVLDAVP</sequence>
<dbReference type="PANTHER" id="PTHR35007:SF3">
    <property type="entry name" value="POSSIBLE CONSERVED ALANINE RICH MEMBRANE PROTEIN"/>
    <property type="match status" value="1"/>
</dbReference>
<feature type="domain" description="Type II secretion system protein GspF" evidence="8">
    <location>
        <begin position="127"/>
        <end position="241"/>
    </location>
</feature>
<name>A0ABY7K4T2_9ACTN</name>
<keyword evidence="5 7" id="KW-0472">Membrane</keyword>
<evidence type="ECO:0000256" key="5">
    <source>
        <dbReference type="ARBA" id="ARBA00023136"/>
    </source>
</evidence>
<reference evidence="9" key="1">
    <citation type="submission" date="2022-05" db="EMBL/GenBank/DDBJ databases">
        <title>Jatrophihabitans sp. SB3-54 whole genome sequence.</title>
        <authorList>
            <person name="Suh M.K."/>
            <person name="Eom M.K."/>
            <person name="Kim J.S."/>
            <person name="Kim H.S."/>
            <person name="Do H.E."/>
            <person name="Shin Y.K."/>
            <person name="Lee J.-S."/>
        </authorList>
    </citation>
    <scope>NUCLEOTIDE SEQUENCE</scope>
    <source>
        <strain evidence="9">SB3-54</strain>
    </source>
</reference>
<feature type="transmembrane region" description="Helical" evidence="7">
    <location>
        <begin position="254"/>
        <end position="277"/>
    </location>
</feature>
<dbReference type="PANTHER" id="PTHR35007">
    <property type="entry name" value="INTEGRAL MEMBRANE PROTEIN-RELATED"/>
    <property type="match status" value="1"/>
</dbReference>